<gene>
    <name evidence="2" type="ORF">CK203_011681</name>
</gene>
<dbReference type="InterPro" id="IPR038645">
    <property type="entry name" value="TTC5_OB_sf"/>
</dbReference>
<reference evidence="2 3" key="1">
    <citation type="journal article" date="2018" name="PLoS Genet.">
        <title>Population sequencing reveals clonal diversity and ancestral inbreeding in the grapevine cultivar Chardonnay.</title>
        <authorList>
            <person name="Roach M.J."/>
            <person name="Johnson D.L."/>
            <person name="Bohlmann J."/>
            <person name="van Vuuren H.J."/>
            <person name="Jones S.J."/>
            <person name="Pretorius I.S."/>
            <person name="Schmidt S.A."/>
            <person name="Borneman A.R."/>
        </authorList>
    </citation>
    <scope>NUCLEOTIDE SEQUENCE [LARGE SCALE GENOMIC DNA]</scope>
    <source>
        <strain evidence="3">cv. Chardonnay</strain>
        <tissue evidence="2">Leaf</tissue>
    </source>
</reference>
<protein>
    <recommendedName>
        <fullName evidence="1">Tetratricopeptide repeat protein 5 OB fold domain-containing protein</fullName>
    </recommendedName>
</protein>
<evidence type="ECO:0000313" key="3">
    <source>
        <dbReference type="Proteomes" id="UP000288805"/>
    </source>
</evidence>
<evidence type="ECO:0000259" key="1">
    <source>
        <dbReference type="Pfam" id="PF16669"/>
    </source>
</evidence>
<accession>A0A438JUN0</accession>
<dbReference type="InterPro" id="IPR032076">
    <property type="entry name" value="TTC5_OB"/>
</dbReference>
<feature type="domain" description="Tetratricopeptide repeat protein 5 OB fold" evidence="1">
    <location>
        <begin position="16"/>
        <end position="55"/>
    </location>
</feature>
<dbReference type="Proteomes" id="UP000288805">
    <property type="component" value="Unassembled WGS sequence"/>
</dbReference>
<sequence>MVFADTIWYAIQIKICYVLSVYGISNDAIKEGDQLTLLEPYYRHVDFSWKGKDVETVASTLSAPQLPSGRNIVKDKVKPLDNESMSLKWTILVPCGNLVAKGSAGEMGYSAFFKYNKKERVAK</sequence>
<dbReference type="Gene3D" id="2.40.50.550">
    <property type="match status" value="1"/>
</dbReference>
<dbReference type="AlphaFoldDB" id="A0A438JUN0"/>
<name>A0A438JUN0_VITVI</name>
<organism evidence="2 3">
    <name type="scientific">Vitis vinifera</name>
    <name type="common">Grape</name>
    <dbReference type="NCBI Taxonomy" id="29760"/>
    <lineage>
        <taxon>Eukaryota</taxon>
        <taxon>Viridiplantae</taxon>
        <taxon>Streptophyta</taxon>
        <taxon>Embryophyta</taxon>
        <taxon>Tracheophyta</taxon>
        <taxon>Spermatophyta</taxon>
        <taxon>Magnoliopsida</taxon>
        <taxon>eudicotyledons</taxon>
        <taxon>Gunneridae</taxon>
        <taxon>Pentapetalae</taxon>
        <taxon>rosids</taxon>
        <taxon>Vitales</taxon>
        <taxon>Vitaceae</taxon>
        <taxon>Viteae</taxon>
        <taxon>Vitis</taxon>
    </lineage>
</organism>
<proteinExistence type="predicted"/>
<dbReference type="Pfam" id="PF16669">
    <property type="entry name" value="TTC5_OB"/>
    <property type="match status" value="1"/>
</dbReference>
<comment type="caution">
    <text evidence="2">The sequence shown here is derived from an EMBL/GenBank/DDBJ whole genome shotgun (WGS) entry which is preliminary data.</text>
</comment>
<dbReference type="EMBL" id="QGNW01000027">
    <property type="protein sequence ID" value="RVX12645.1"/>
    <property type="molecule type" value="Genomic_DNA"/>
</dbReference>
<evidence type="ECO:0000313" key="2">
    <source>
        <dbReference type="EMBL" id="RVX12645.1"/>
    </source>
</evidence>